<evidence type="ECO:0000259" key="1">
    <source>
        <dbReference type="Pfam" id="PF08984"/>
    </source>
</evidence>
<dbReference type="NCBIfam" id="TIGR03980">
    <property type="entry name" value="prismane_assoc"/>
    <property type="match status" value="1"/>
</dbReference>
<name>A0A6I3SPF2_HELMO</name>
<reference evidence="2 3" key="1">
    <citation type="submission" date="2019-11" db="EMBL/GenBank/DDBJ databases">
        <title>Whole-genome sequence of a the green, strictly anaerobic photosynthetic bacterium Heliobacillus mobilis DSM 6151.</title>
        <authorList>
            <person name="Kyndt J.A."/>
            <person name="Meyer T.E."/>
        </authorList>
    </citation>
    <scope>NUCLEOTIDE SEQUENCE [LARGE SCALE GENOMIC DNA]</scope>
    <source>
        <strain evidence="2 3">DSM 6151</strain>
    </source>
</reference>
<dbReference type="Proteomes" id="UP000430670">
    <property type="component" value="Unassembled WGS sequence"/>
</dbReference>
<dbReference type="AlphaFoldDB" id="A0A6I3SPF2"/>
<gene>
    <name evidence="2" type="ORF">GJ688_16590</name>
</gene>
<dbReference type="Gene3D" id="1.10.3910.10">
    <property type="entry name" value="SP0561-like"/>
    <property type="match status" value="1"/>
</dbReference>
<proteinExistence type="predicted"/>
<dbReference type="InterPro" id="IPR015077">
    <property type="entry name" value="DUF1858"/>
</dbReference>
<protein>
    <submittedName>
        <fullName evidence="2">DUF1858 domain-containing protein</fullName>
    </submittedName>
</protein>
<dbReference type="RefSeq" id="WP_155477646.1">
    <property type="nucleotide sequence ID" value="NZ_WNKU01000028.1"/>
</dbReference>
<evidence type="ECO:0000313" key="2">
    <source>
        <dbReference type="EMBL" id="MTV50565.1"/>
    </source>
</evidence>
<dbReference type="InterPro" id="IPR038062">
    <property type="entry name" value="ScdA-like_N_sf"/>
</dbReference>
<feature type="domain" description="DUF1858" evidence="1">
    <location>
        <begin position="2"/>
        <end position="54"/>
    </location>
</feature>
<dbReference type="PANTHER" id="PTHR39341:SF1">
    <property type="entry name" value="DUF1858 DOMAIN-CONTAINING PROTEIN"/>
    <property type="match status" value="1"/>
</dbReference>
<accession>A0A6I3SPF2</accession>
<dbReference type="EMBL" id="WNKU01000028">
    <property type="protein sequence ID" value="MTV50565.1"/>
    <property type="molecule type" value="Genomic_DNA"/>
</dbReference>
<dbReference type="OrthoDB" id="15017at2"/>
<comment type="caution">
    <text evidence="2">The sequence shown here is derived from an EMBL/GenBank/DDBJ whole genome shotgun (WGS) entry which is preliminary data.</text>
</comment>
<evidence type="ECO:0000313" key="3">
    <source>
        <dbReference type="Proteomes" id="UP000430670"/>
    </source>
</evidence>
<keyword evidence="3" id="KW-1185">Reference proteome</keyword>
<dbReference type="InterPro" id="IPR023883">
    <property type="entry name" value="CHP03980_redox-disulphide"/>
</dbReference>
<organism evidence="2 3">
    <name type="scientific">Heliobacterium mobile</name>
    <name type="common">Heliobacillus mobilis</name>
    <dbReference type="NCBI Taxonomy" id="28064"/>
    <lineage>
        <taxon>Bacteria</taxon>
        <taxon>Bacillati</taxon>
        <taxon>Bacillota</taxon>
        <taxon>Clostridia</taxon>
        <taxon>Eubacteriales</taxon>
        <taxon>Heliobacteriaceae</taxon>
        <taxon>Heliobacterium</taxon>
    </lineage>
</organism>
<sequence length="64" mass="6987">MITKDMMIGEVVAKYPDTVPVFRSFGMQCLGCPSARNESVEKAAGVHGFDADRLLEALNEAIKK</sequence>
<dbReference type="SUPFAM" id="SSF140683">
    <property type="entry name" value="SP0561-like"/>
    <property type="match status" value="1"/>
</dbReference>
<dbReference type="PANTHER" id="PTHR39341">
    <property type="entry name" value="BSL7085 PROTEIN"/>
    <property type="match status" value="1"/>
</dbReference>
<dbReference type="Pfam" id="PF08984">
    <property type="entry name" value="DUF1858"/>
    <property type="match status" value="1"/>
</dbReference>